<gene>
    <name evidence="2" type="ORF">BKA67DRAFT_594025</name>
</gene>
<dbReference type="PANTHER" id="PTHR35179">
    <property type="entry name" value="PROTEIN CBG02620"/>
    <property type="match status" value="1"/>
</dbReference>
<feature type="transmembrane region" description="Helical" evidence="1">
    <location>
        <begin position="208"/>
        <end position="229"/>
    </location>
</feature>
<keyword evidence="1" id="KW-0472">Membrane</keyword>
<keyword evidence="1" id="KW-0812">Transmembrane</keyword>
<dbReference type="GeneID" id="70133899"/>
<feature type="transmembrane region" description="Helical" evidence="1">
    <location>
        <begin position="20"/>
        <end position="41"/>
    </location>
</feature>
<keyword evidence="3" id="KW-1185">Reference proteome</keyword>
<feature type="transmembrane region" description="Helical" evidence="1">
    <location>
        <begin position="132"/>
        <end position="150"/>
    </location>
</feature>
<comment type="caution">
    <text evidence="2">The sequence shown here is derived from an EMBL/GenBank/DDBJ whole genome shotgun (WGS) entry which is preliminary data.</text>
</comment>
<accession>A0A9P8UEE9</accession>
<protein>
    <submittedName>
        <fullName evidence="2">Uncharacterized protein</fullName>
    </submittedName>
</protein>
<dbReference type="Proteomes" id="UP000758603">
    <property type="component" value="Unassembled WGS sequence"/>
</dbReference>
<dbReference type="EMBL" id="JAGPXC010000007">
    <property type="protein sequence ID" value="KAH6648402.1"/>
    <property type="molecule type" value="Genomic_DNA"/>
</dbReference>
<organism evidence="2 3">
    <name type="scientific">Truncatella angustata</name>
    <dbReference type="NCBI Taxonomy" id="152316"/>
    <lineage>
        <taxon>Eukaryota</taxon>
        <taxon>Fungi</taxon>
        <taxon>Dikarya</taxon>
        <taxon>Ascomycota</taxon>
        <taxon>Pezizomycotina</taxon>
        <taxon>Sordariomycetes</taxon>
        <taxon>Xylariomycetidae</taxon>
        <taxon>Amphisphaeriales</taxon>
        <taxon>Sporocadaceae</taxon>
        <taxon>Truncatella</taxon>
    </lineage>
</organism>
<feature type="transmembrane region" description="Helical" evidence="1">
    <location>
        <begin position="93"/>
        <end position="112"/>
    </location>
</feature>
<dbReference type="OrthoDB" id="3205825at2759"/>
<feature type="transmembrane region" description="Helical" evidence="1">
    <location>
        <begin position="170"/>
        <end position="188"/>
    </location>
</feature>
<sequence>MGERGFLIPPWYVSESPDTTIMMICSIIWGFSLCCAAFTATKAVKQSWLGFQRGKPVSAYTIMIWAEWSASVTISVISWLFLKGTLAPSFELFFVILCLWTVQMQCILQIIINRVSLVMVNRSLAKNLRLGVFLIVLAINISVFCIWIPARLQISNTYVRANDIWDRTEKAIFAMVDVALNCFFIWTVRTNLINAGLAKYKPLYQFNILMVCVSVSLDVCYASVVSLVFPC</sequence>
<dbReference type="PANTHER" id="PTHR35179:SF1">
    <property type="entry name" value="INTEGRAL MEMBRANE PROTEIN"/>
    <property type="match status" value="1"/>
</dbReference>
<feature type="transmembrane region" description="Helical" evidence="1">
    <location>
        <begin position="62"/>
        <end position="81"/>
    </location>
</feature>
<dbReference type="AlphaFoldDB" id="A0A9P8UEE9"/>
<name>A0A9P8UEE9_9PEZI</name>
<evidence type="ECO:0000313" key="3">
    <source>
        <dbReference type="Proteomes" id="UP000758603"/>
    </source>
</evidence>
<dbReference type="RefSeq" id="XP_045954909.1">
    <property type="nucleotide sequence ID" value="XM_046105008.1"/>
</dbReference>
<reference evidence="2" key="1">
    <citation type="journal article" date="2021" name="Nat. Commun.">
        <title>Genetic determinants of endophytism in the Arabidopsis root mycobiome.</title>
        <authorList>
            <person name="Mesny F."/>
            <person name="Miyauchi S."/>
            <person name="Thiergart T."/>
            <person name="Pickel B."/>
            <person name="Atanasova L."/>
            <person name="Karlsson M."/>
            <person name="Huettel B."/>
            <person name="Barry K.W."/>
            <person name="Haridas S."/>
            <person name="Chen C."/>
            <person name="Bauer D."/>
            <person name="Andreopoulos W."/>
            <person name="Pangilinan J."/>
            <person name="LaButti K."/>
            <person name="Riley R."/>
            <person name="Lipzen A."/>
            <person name="Clum A."/>
            <person name="Drula E."/>
            <person name="Henrissat B."/>
            <person name="Kohler A."/>
            <person name="Grigoriev I.V."/>
            <person name="Martin F.M."/>
            <person name="Hacquard S."/>
        </authorList>
    </citation>
    <scope>NUCLEOTIDE SEQUENCE</scope>
    <source>
        <strain evidence="2">MPI-SDFR-AT-0073</strain>
    </source>
</reference>
<keyword evidence="1" id="KW-1133">Transmembrane helix</keyword>
<evidence type="ECO:0000256" key="1">
    <source>
        <dbReference type="SAM" id="Phobius"/>
    </source>
</evidence>
<evidence type="ECO:0000313" key="2">
    <source>
        <dbReference type="EMBL" id="KAH6648402.1"/>
    </source>
</evidence>
<proteinExistence type="predicted"/>